<evidence type="ECO:0000256" key="2">
    <source>
        <dbReference type="SAM" id="SignalP"/>
    </source>
</evidence>
<evidence type="ECO:0000259" key="3">
    <source>
        <dbReference type="Pfam" id="PF01979"/>
    </source>
</evidence>
<dbReference type="InterPro" id="IPR006680">
    <property type="entry name" value="Amidohydro-rel"/>
</dbReference>
<dbReference type="InterPro" id="IPR011659">
    <property type="entry name" value="WD40"/>
</dbReference>
<reference evidence="5" key="1">
    <citation type="submission" date="2018-09" db="EMBL/GenBank/DDBJ databases">
        <title>Chryseolinea sp. KIS68-18 isolated from soil.</title>
        <authorList>
            <person name="Weon H.-Y."/>
            <person name="Kwon S.-W."/>
            <person name="Lee S.A."/>
        </authorList>
    </citation>
    <scope>NUCLEOTIDE SEQUENCE [LARGE SCALE GENOMIC DNA]</scope>
    <source>
        <strain evidence="5">KIS68-18</strain>
    </source>
</reference>
<dbReference type="SUPFAM" id="SSF51556">
    <property type="entry name" value="Metallo-dependent hydrolases"/>
    <property type="match status" value="1"/>
</dbReference>
<evidence type="ECO:0000256" key="1">
    <source>
        <dbReference type="ARBA" id="ARBA00009820"/>
    </source>
</evidence>
<dbReference type="Pfam" id="PF07676">
    <property type="entry name" value="PD40"/>
    <property type="match status" value="3"/>
</dbReference>
<keyword evidence="4" id="KW-0378">Hydrolase</keyword>
<dbReference type="KEGG" id="chk:D4L85_01250"/>
<dbReference type="SUPFAM" id="SSF51338">
    <property type="entry name" value="Composite domain of metallo-dependent hydrolases"/>
    <property type="match status" value="1"/>
</dbReference>
<dbReference type="Pfam" id="PF01979">
    <property type="entry name" value="Amidohydro_1"/>
    <property type="match status" value="1"/>
</dbReference>
<organism evidence="4 5">
    <name type="scientific">Chryseolinea soli</name>
    <dbReference type="NCBI Taxonomy" id="2321403"/>
    <lineage>
        <taxon>Bacteria</taxon>
        <taxon>Pseudomonadati</taxon>
        <taxon>Bacteroidota</taxon>
        <taxon>Cytophagia</taxon>
        <taxon>Cytophagales</taxon>
        <taxon>Fulvivirgaceae</taxon>
        <taxon>Chryseolinea</taxon>
    </lineage>
</organism>
<dbReference type="Gene3D" id="3.30.110.90">
    <property type="entry name" value="Amidohydrolase"/>
    <property type="match status" value="1"/>
</dbReference>
<feature type="chain" id="PRO_5017234221" evidence="2">
    <location>
        <begin position="20"/>
        <end position="1094"/>
    </location>
</feature>
<dbReference type="Gene3D" id="2.120.10.30">
    <property type="entry name" value="TolB, C-terminal domain"/>
    <property type="match status" value="3"/>
</dbReference>
<protein>
    <submittedName>
        <fullName evidence="4">Amidohydrolase</fullName>
    </submittedName>
</protein>
<dbReference type="EMBL" id="CP032382">
    <property type="protein sequence ID" value="AYB29291.1"/>
    <property type="molecule type" value="Genomic_DNA"/>
</dbReference>
<dbReference type="Proteomes" id="UP000266183">
    <property type="component" value="Chromosome"/>
</dbReference>
<dbReference type="Gene3D" id="3.40.50.10910">
    <property type="entry name" value="Amidohydrolase"/>
    <property type="match status" value="1"/>
</dbReference>
<keyword evidence="5" id="KW-1185">Reference proteome</keyword>
<dbReference type="SUPFAM" id="SSF82171">
    <property type="entry name" value="DPP6 N-terminal domain-like"/>
    <property type="match status" value="2"/>
</dbReference>
<gene>
    <name evidence="4" type="ORF">D4L85_01250</name>
</gene>
<sequence length="1094" mass="121342">MKVWFTLLVLLGGCLPLWAQDKDKKWDVATPPAAAHTKEIKLTTDEGTWLNVDVSPDGKEIVFDLLGDIYTLPIQGGTAKALRSGLPMEVQPRFSPDGKFIAFTSDAGGGDNIWVMKRDGSDAHQVTKEDFRLLNNVAWTPDGNYLVARKHFTSQRSLGAGEMWMYHIAGGTGLQLTKRKNDQQDVNEPSVSPDGHYLYFSEDMYPGGFFQYNKDPNSQIYVIKRYDFQKGETEVLTGGPGGAARPQVSRDGSKLAFVKRVREKSVLYIHDLKTGEEWPIYDDLNKDQQEAWAIYGVYPGFSWTPNDAAIVIWSKGKIKNIDVASQKVTDIPFHVEATLKISEALHFKNAAFADEFTSKAIRHAVTSSDGKTLLFNAVGYLWRKELPNGTPQRLTASKDFEFEPAFSANGNDIAYVTWGDETSGAIYTLNLKTKGAAPKKVTTEKGIYRTPAFSPDGSKLVFAKEEGNDHQGYTFTKNPGLYWMPAGGGEMKRIVSQGEYPQFNANGTRIFYQTGGYLFGDLTKTLKSVRLDGGDERTLVTSKYANRLVPSPDEKWIAFTQLHKAFVAAMPAVGQTIDLDSKSTGFPVTQLSRDAGISLHWSRDSKKVFWTLGEEYFGNDLNKRFKFLAGAPDTLPPVDTTGIKIGLKIKSNTPDGRVAFTGARLITMEGDGVIEDGTIVINKNKIEALGKSGEVSIPAGTKVIDAKGKTIMPGIIDVHAHLGNFRYGLSPQQQWEYFANLAYGVTTAHDPSSNTEMIFSQSEMIKAGNMMGPRVFSTGVILYGADGDFKAVVNSLDDARSAIRRTKAFGAFSVKSYNQPRREQRQQIIQASRELGIEVVPEGGSTFYHNISMIMDGHTGIEHNIPVAPLYNDVITLWKNSKTGYTPTLIVNYAGLTGEYYFYQNNNVWENTKLLTFTPRGIIDARSRHRTMVPPKEYENGHMLTSRACKTLSDAGVKINLGAHGQLQGMGAHWELWMLVQGGMKPLEALHSATINGAAYLGMDDQIGSLKAGKLADLIVLDKNPLDDIANSNTLVYTVINGRVYDANTLNETGNYTTPRKKFYWEQNKYSQNFPWHEETHSFQSLHCSCQTMH</sequence>
<dbReference type="InterPro" id="IPR011042">
    <property type="entry name" value="6-blade_b-propeller_TolB-like"/>
</dbReference>
<dbReference type="PANTHER" id="PTHR36842">
    <property type="entry name" value="PROTEIN TOLB HOMOLOG"/>
    <property type="match status" value="1"/>
</dbReference>
<accession>A0A385SFR6</accession>
<dbReference type="GO" id="GO:0016810">
    <property type="term" value="F:hydrolase activity, acting on carbon-nitrogen (but not peptide) bonds"/>
    <property type="evidence" value="ECO:0007669"/>
    <property type="project" value="InterPro"/>
</dbReference>
<dbReference type="PANTHER" id="PTHR36842:SF1">
    <property type="entry name" value="PROTEIN TOLB"/>
    <property type="match status" value="1"/>
</dbReference>
<keyword evidence="2" id="KW-0732">Signal</keyword>
<evidence type="ECO:0000313" key="4">
    <source>
        <dbReference type="EMBL" id="AYB29291.1"/>
    </source>
</evidence>
<dbReference type="AlphaFoldDB" id="A0A385SFR6"/>
<dbReference type="Gene3D" id="1.20.58.520">
    <property type="entry name" value="Amidohydrolase"/>
    <property type="match status" value="1"/>
</dbReference>
<dbReference type="InterPro" id="IPR011059">
    <property type="entry name" value="Metal-dep_hydrolase_composite"/>
</dbReference>
<dbReference type="OrthoDB" id="9815657at2"/>
<feature type="domain" description="Amidohydrolase-related" evidence="3">
    <location>
        <begin position="710"/>
        <end position="1044"/>
    </location>
</feature>
<dbReference type="Gene3D" id="2.30.40.10">
    <property type="entry name" value="Urease, subunit C, domain 1"/>
    <property type="match status" value="1"/>
</dbReference>
<comment type="similarity">
    <text evidence="1">Belongs to the TolB family.</text>
</comment>
<evidence type="ECO:0000313" key="5">
    <source>
        <dbReference type="Proteomes" id="UP000266183"/>
    </source>
</evidence>
<name>A0A385SFR6_9BACT</name>
<dbReference type="InterPro" id="IPR032466">
    <property type="entry name" value="Metal_Hydrolase"/>
</dbReference>
<proteinExistence type="inferred from homology"/>
<dbReference type="RefSeq" id="WP_119752611.1">
    <property type="nucleotide sequence ID" value="NZ_CP032382.1"/>
</dbReference>
<feature type="signal peptide" evidence="2">
    <location>
        <begin position="1"/>
        <end position="19"/>
    </location>
</feature>